<dbReference type="InterPro" id="IPR015919">
    <property type="entry name" value="Cadherin-like_sf"/>
</dbReference>
<dbReference type="SUPFAM" id="SSF49899">
    <property type="entry name" value="Concanavalin A-like lectins/glucanases"/>
    <property type="match status" value="1"/>
</dbReference>
<dbReference type="PANTHER" id="PTHR37536">
    <property type="entry name" value="PUTATIVE (AFU_ORTHOLOGUE AFUA_3G02970)-RELATED"/>
    <property type="match status" value="1"/>
</dbReference>
<organism evidence="2 3">
    <name type="scientific">Acidithrix ferrooxidans</name>
    <dbReference type="NCBI Taxonomy" id="1280514"/>
    <lineage>
        <taxon>Bacteria</taxon>
        <taxon>Bacillati</taxon>
        <taxon>Actinomycetota</taxon>
        <taxon>Acidimicrobiia</taxon>
        <taxon>Acidimicrobiales</taxon>
        <taxon>Acidimicrobiaceae</taxon>
        <taxon>Acidithrix</taxon>
    </lineage>
</organism>
<dbReference type="STRING" id="1280514.AXFE_28730"/>
<dbReference type="Gene3D" id="2.60.120.700">
    <property type="entry name" value="Peptidase G1"/>
    <property type="match status" value="1"/>
</dbReference>
<dbReference type="SUPFAM" id="SSF49313">
    <property type="entry name" value="Cadherin-like"/>
    <property type="match status" value="1"/>
</dbReference>
<dbReference type="EMBL" id="JXYS01000090">
    <property type="protein sequence ID" value="KJF16272.1"/>
    <property type="molecule type" value="Genomic_DNA"/>
</dbReference>
<sequence>MVASDGGIFTYGDAAFYGSAGAIPLNKPIVGMAATPDGKGYWLVASDGGIFTYGDAGFYGSAGSIPLNKPIVGMIVPSSSAPSTSVGGTPTTPLGNSTLAVTTTSISGAVVGLNYSFQLGASGGVGGYTWGGSGLPPGLALSSTGVISGIPLAYGVFTISLSVVDASGVSASSSLPMVVGNRSTNWAGYIASGSGFTGVSATFNVPAIPSALPANCNLGTPGQVSQNCASSVWVGVDGYPSSNQNLIQAGIAEQPVVGSNQVQLYAWWEVLPASATPISSINVSPGDSVAVSISQVSGGQWQINVTDTTNGESFSTVSSYSGPASSAEWIVEAPQINGSVATLTPFSDVKFVNASRSTSATLNSLIPFDMYQGGSLVASPGPISSSGSFTVSYF</sequence>
<feature type="active site" description="Proton acceptor" evidence="1">
    <location>
        <position position="332"/>
    </location>
</feature>
<dbReference type="Gene3D" id="2.60.40.10">
    <property type="entry name" value="Immunoglobulins"/>
    <property type="match status" value="1"/>
</dbReference>
<evidence type="ECO:0000313" key="2">
    <source>
        <dbReference type="EMBL" id="KJF16272.1"/>
    </source>
</evidence>
<reference evidence="2 3" key="1">
    <citation type="submission" date="2015-01" db="EMBL/GenBank/DDBJ databases">
        <title>Draft genome of the acidophilic iron oxidizer Acidithrix ferrooxidans strain Py-F3.</title>
        <authorList>
            <person name="Poehlein A."/>
            <person name="Eisen S."/>
            <person name="Schloemann M."/>
            <person name="Johnson B.D."/>
            <person name="Daniel R."/>
            <person name="Muehling M."/>
        </authorList>
    </citation>
    <scope>NUCLEOTIDE SEQUENCE [LARGE SCALE GENOMIC DNA]</scope>
    <source>
        <strain evidence="2 3">Py-F3</strain>
    </source>
</reference>
<dbReference type="InterPro" id="IPR013320">
    <property type="entry name" value="ConA-like_dom_sf"/>
</dbReference>
<dbReference type="Pfam" id="PF01828">
    <property type="entry name" value="Peptidase_A4"/>
    <property type="match status" value="1"/>
</dbReference>
<gene>
    <name evidence="2" type="ORF">AXFE_28730</name>
</gene>
<dbReference type="GO" id="GO:0016020">
    <property type="term" value="C:membrane"/>
    <property type="evidence" value="ECO:0007669"/>
    <property type="project" value="InterPro"/>
</dbReference>
<dbReference type="AlphaFoldDB" id="A0A0D8HEM9"/>
<dbReference type="GO" id="GO:0006508">
    <property type="term" value="P:proteolysis"/>
    <property type="evidence" value="ECO:0007669"/>
    <property type="project" value="InterPro"/>
</dbReference>
<dbReference type="InterPro" id="IPR038656">
    <property type="entry name" value="Peptidase_G1_sf"/>
</dbReference>
<name>A0A0D8HEM9_9ACTN</name>
<protein>
    <submittedName>
        <fullName evidence="2">Peptidase A4 family protein</fullName>
    </submittedName>
</protein>
<evidence type="ECO:0000256" key="1">
    <source>
        <dbReference type="PIRSR" id="PIRSR600250-50"/>
    </source>
</evidence>
<evidence type="ECO:0000313" key="3">
    <source>
        <dbReference type="Proteomes" id="UP000032360"/>
    </source>
</evidence>
<dbReference type="InterPro" id="IPR013783">
    <property type="entry name" value="Ig-like_fold"/>
</dbReference>
<keyword evidence="3" id="KW-1185">Reference proteome</keyword>
<dbReference type="Proteomes" id="UP000032360">
    <property type="component" value="Unassembled WGS sequence"/>
</dbReference>
<dbReference type="PANTHER" id="PTHR37536:SF1">
    <property type="entry name" value="ASPERGILLOPEPSIN, PUTAITVE (AFU_ORTHOLOGUE AFUA_7G01200)"/>
    <property type="match status" value="1"/>
</dbReference>
<dbReference type="GO" id="GO:0005509">
    <property type="term" value="F:calcium ion binding"/>
    <property type="evidence" value="ECO:0007669"/>
    <property type="project" value="InterPro"/>
</dbReference>
<proteinExistence type="predicted"/>
<dbReference type="OrthoDB" id="2630173at2"/>
<dbReference type="CDD" id="cd13426">
    <property type="entry name" value="Peptidase_G1"/>
    <property type="match status" value="1"/>
</dbReference>
<dbReference type="GO" id="GO:0070007">
    <property type="term" value="F:glutamic-type endopeptidase activity"/>
    <property type="evidence" value="ECO:0007669"/>
    <property type="project" value="InterPro"/>
</dbReference>
<dbReference type="InterPro" id="IPR000250">
    <property type="entry name" value="Peptidase_G1"/>
</dbReference>
<dbReference type="GO" id="GO:0005975">
    <property type="term" value="P:carbohydrate metabolic process"/>
    <property type="evidence" value="ECO:0007669"/>
    <property type="project" value="UniProtKB-ARBA"/>
</dbReference>
<comment type="caution">
    <text evidence="2">The sequence shown here is derived from an EMBL/GenBank/DDBJ whole genome shotgun (WGS) entry which is preliminary data.</text>
</comment>
<accession>A0A0D8HEM9</accession>